<feature type="binding site" evidence="7">
    <location>
        <position position="176"/>
    </location>
    <ligand>
        <name>Zn(2+)</name>
        <dbReference type="ChEBI" id="CHEBI:29105"/>
        <label>2</label>
    </ligand>
</feature>
<feature type="active site" description="Proton acceptor" evidence="6">
    <location>
        <position position="245"/>
    </location>
</feature>
<dbReference type="Gene3D" id="3.30.70.360">
    <property type="match status" value="1"/>
</dbReference>
<keyword evidence="8" id="KW-0812">Transmembrane</keyword>
<dbReference type="Gene3D" id="3.40.630.10">
    <property type="entry name" value="Zn peptidases"/>
    <property type="match status" value="1"/>
</dbReference>
<evidence type="ECO:0000313" key="10">
    <source>
        <dbReference type="EMBL" id="GLB41814.1"/>
    </source>
</evidence>
<reference evidence="10" key="1">
    <citation type="submission" date="2022-07" db="EMBL/GenBank/DDBJ databases">
        <title>The genome of Lyophyllum shimeji provides insight into the initial evolution of ectomycorrhizal fungal genome.</title>
        <authorList>
            <person name="Kobayashi Y."/>
            <person name="Shibata T."/>
            <person name="Hirakawa H."/>
            <person name="Shigenobu S."/>
            <person name="Nishiyama T."/>
            <person name="Yamada A."/>
            <person name="Hasebe M."/>
            <person name="Kawaguchi M."/>
        </authorList>
    </citation>
    <scope>NUCLEOTIDE SEQUENCE</scope>
    <source>
        <strain evidence="10">AT787</strain>
    </source>
</reference>
<keyword evidence="8" id="KW-0472">Membrane</keyword>
<feature type="binding site" evidence="7">
    <location>
        <position position="246"/>
    </location>
    <ligand>
        <name>Zn(2+)</name>
        <dbReference type="ChEBI" id="CHEBI:29105"/>
        <label>1</label>
    </ligand>
</feature>
<dbReference type="EMBL" id="BRPK01000010">
    <property type="protein sequence ID" value="GLB41814.1"/>
    <property type="molecule type" value="Genomic_DNA"/>
</dbReference>
<dbReference type="GO" id="GO:0046872">
    <property type="term" value="F:metal ion binding"/>
    <property type="evidence" value="ECO:0007669"/>
    <property type="project" value="UniProtKB-KW"/>
</dbReference>
<dbReference type="SUPFAM" id="SSF53187">
    <property type="entry name" value="Zn-dependent exopeptidases"/>
    <property type="match status" value="1"/>
</dbReference>
<keyword evidence="3 7" id="KW-0479">Metal-binding</keyword>
<dbReference type="InterPro" id="IPR002933">
    <property type="entry name" value="Peptidase_M20"/>
</dbReference>
<keyword evidence="11" id="KW-1185">Reference proteome</keyword>
<keyword evidence="4" id="KW-0378">Hydrolase</keyword>
<keyword evidence="8" id="KW-1133">Transmembrane helix</keyword>
<evidence type="ECO:0000256" key="8">
    <source>
        <dbReference type="SAM" id="Phobius"/>
    </source>
</evidence>
<evidence type="ECO:0000256" key="5">
    <source>
        <dbReference type="ARBA" id="ARBA00022833"/>
    </source>
</evidence>
<dbReference type="OrthoDB" id="3064516at2759"/>
<dbReference type="Gene3D" id="1.10.150.900">
    <property type="match status" value="1"/>
</dbReference>
<dbReference type="Proteomes" id="UP001063166">
    <property type="component" value="Unassembled WGS sequence"/>
</dbReference>
<feature type="binding site" evidence="7">
    <location>
        <position position="562"/>
    </location>
    <ligand>
        <name>Zn(2+)</name>
        <dbReference type="ChEBI" id="CHEBI:29105"/>
        <label>1</label>
    </ligand>
</feature>
<dbReference type="GO" id="GO:0004181">
    <property type="term" value="F:metallocarboxypeptidase activity"/>
    <property type="evidence" value="ECO:0007669"/>
    <property type="project" value="InterPro"/>
</dbReference>
<feature type="domain" description="Peptidase M20 dimerisation" evidence="9">
    <location>
        <begin position="292"/>
        <end position="436"/>
    </location>
</feature>
<feature type="binding site" evidence="7">
    <location>
        <position position="211"/>
    </location>
    <ligand>
        <name>Zn(2+)</name>
        <dbReference type="ChEBI" id="CHEBI:29105"/>
        <label>2</label>
    </ligand>
</feature>
<dbReference type="GO" id="GO:0000328">
    <property type="term" value="C:fungal-type vacuole lumen"/>
    <property type="evidence" value="ECO:0007669"/>
    <property type="project" value="TreeGrafter"/>
</dbReference>
<dbReference type="CDD" id="cd05674">
    <property type="entry name" value="M20_yscS"/>
    <property type="match status" value="1"/>
</dbReference>
<evidence type="ECO:0000256" key="4">
    <source>
        <dbReference type="ARBA" id="ARBA00022801"/>
    </source>
</evidence>
<evidence type="ECO:0000256" key="3">
    <source>
        <dbReference type="ARBA" id="ARBA00022723"/>
    </source>
</evidence>
<comment type="similarity">
    <text evidence="1">Belongs to the peptidase M20A family.</text>
</comment>
<name>A0A9P3UNN6_LYOSH</name>
<keyword evidence="5 7" id="KW-0862">Zinc</keyword>
<feature type="active site" evidence="6">
    <location>
        <position position="178"/>
    </location>
</feature>
<protein>
    <submittedName>
        <fullName evidence="10">To MEROPS metallopeptidase family M20A</fullName>
    </submittedName>
</protein>
<gene>
    <name evidence="10" type="ORF">LshimejAT787_1004140</name>
</gene>
<dbReference type="SUPFAM" id="SSF55031">
    <property type="entry name" value="Bacterial exopeptidase dimerisation domain"/>
    <property type="match status" value="1"/>
</dbReference>
<dbReference type="InterPro" id="IPR047177">
    <property type="entry name" value="Pept_M20A"/>
</dbReference>
<dbReference type="InterPro" id="IPR017141">
    <property type="entry name" value="Pept_M20_carboxypep"/>
</dbReference>
<evidence type="ECO:0000256" key="7">
    <source>
        <dbReference type="PIRSR" id="PIRSR037217-2"/>
    </source>
</evidence>
<evidence type="ECO:0000256" key="1">
    <source>
        <dbReference type="ARBA" id="ARBA00006247"/>
    </source>
</evidence>
<evidence type="ECO:0000256" key="6">
    <source>
        <dbReference type="PIRSR" id="PIRSR037217-1"/>
    </source>
</evidence>
<dbReference type="InterPro" id="IPR036264">
    <property type="entry name" value="Bact_exopeptidase_dim_dom"/>
</dbReference>
<feature type="transmembrane region" description="Helical" evidence="8">
    <location>
        <begin position="33"/>
        <end position="57"/>
    </location>
</feature>
<proteinExistence type="inferred from homology"/>
<dbReference type="PANTHER" id="PTHR45962">
    <property type="entry name" value="N-FATTY-ACYL-AMINO ACID SYNTHASE/HYDROLASE PM20D1"/>
    <property type="match status" value="1"/>
</dbReference>
<dbReference type="GO" id="GO:0051603">
    <property type="term" value="P:proteolysis involved in protein catabolic process"/>
    <property type="evidence" value="ECO:0007669"/>
    <property type="project" value="TreeGrafter"/>
</dbReference>
<feature type="binding site" evidence="7">
    <location>
        <position position="211"/>
    </location>
    <ligand>
        <name>Zn(2+)</name>
        <dbReference type="ChEBI" id="CHEBI:29105"/>
        <label>1</label>
    </ligand>
</feature>
<dbReference type="PIRSF" id="PIRSF037217">
    <property type="entry name" value="Carboxypeptidase_S"/>
    <property type="match status" value="1"/>
</dbReference>
<feature type="binding site" evidence="7">
    <location>
        <position position="274"/>
    </location>
    <ligand>
        <name>Zn(2+)</name>
        <dbReference type="ChEBI" id="CHEBI:29105"/>
        <label>2</label>
    </ligand>
</feature>
<dbReference type="Pfam" id="PF01546">
    <property type="entry name" value="Peptidase_M20"/>
    <property type="match status" value="1"/>
</dbReference>
<accession>A0A9P3UNN6</accession>
<comment type="caution">
    <text evidence="10">The sequence shown here is derived from an EMBL/GenBank/DDBJ whole genome shotgun (WGS) entry which is preliminary data.</text>
</comment>
<dbReference type="InterPro" id="IPR011650">
    <property type="entry name" value="Peptidase_M20_dimer"/>
</dbReference>
<dbReference type="PANTHER" id="PTHR45962:SF1">
    <property type="entry name" value="N-FATTY-ACYL-AMINO ACID SYNTHASE_HYDROLASE PM20D1"/>
    <property type="match status" value="1"/>
</dbReference>
<dbReference type="FunFam" id="3.40.630.10:FF:000027">
    <property type="entry name" value="N-fatty-acyl-amino acid synthase/hydrolase PM20D1"/>
    <property type="match status" value="1"/>
</dbReference>
<organism evidence="10 11">
    <name type="scientific">Lyophyllum shimeji</name>
    <name type="common">Hon-shimeji</name>
    <name type="synonym">Tricholoma shimeji</name>
    <dbReference type="NCBI Taxonomy" id="47721"/>
    <lineage>
        <taxon>Eukaryota</taxon>
        <taxon>Fungi</taxon>
        <taxon>Dikarya</taxon>
        <taxon>Basidiomycota</taxon>
        <taxon>Agaricomycotina</taxon>
        <taxon>Agaricomycetes</taxon>
        <taxon>Agaricomycetidae</taxon>
        <taxon>Agaricales</taxon>
        <taxon>Tricholomatineae</taxon>
        <taxon>Lyophyllaceae</taxon>
        <taxon>Lyophyllum</taxon>
    </lineage>
</organism>
<keyword evidence="2" id="KW-0645">Protease</keyword>
<dbReference type="AlphaFoldDB" id="A0A9P3UNN6"/>
<evidence type="ECO:0000313" key="11">
    <source>
        <dbReference type="Proteomes" id="UP001063166"/>
    </source>
</evidence>
<dbReference type="Pfam" id="PF07687">
    <property type="entry name" value="M20_dimer"/>
    <property type="match status" value="1"/>
</dbReference>
<evidence type="ECO:0000259" key="9">
    <source>
        <dbReference type="Pfam" id="PF07687"/>
    </source>
</evidence>
<sequence length="593" mass="64422">MEQPLSEKKSAGPLLPSPLVQHPKRTSALRSSLRILSVFLLCGYACMTLTAQLPLLVDDLLDKHESRCPQSDPLVPERNGALWKSLNATFGTESFKAQAVDWLGGAVRVPTESFDDMGPVGEDRRWEAFAPFHDYLLAAFPLVHSTLQLTKVNTYGLLYVWQGSDASLKPIVLAGHQDVVPVNPMTVYEWIHPPYSGHYDGRKIWGRGSLDDKSGLIGSLSSVESLLARGFAPTRTVVLAYGFDEEISGTEGAQNLAAALLGMYGKDGVAMIVDEGGGFAEEYGSVIATPGIAEKGYLDVKVEITTPGGHSSVPPKHTGIGMLSALLVEYEGHPYKAKLTRQDPLYSTFLCLGEHAKEVPKDLRATIRRSWSSKKALRQLQEEIFKNPVYKSFVGTTQAVDLIQGGVKANALPEKASAVVNHRIAVISSVEEVKAHDSELLKGLAERFNLTYNAFGTKVSKKAEGAPSSGSLTLSDAFGTALQPAPVTPTGKDAAPYQLLSGTIKASYNSHRGLTGTNEIIVSPGMPSGNTDTRYYWDLTRHIFRYNHHNAGKKTNRLSGVHTVNEAIEVDTFVEIIRFFTTLILNADEATTL</sequence>
<evidence type="ECO:0000256" key="2">
    <source>
        <dbReference type="ARBA" id="ARBA00022670"/>
    </source>
</evidence>